<evidence type="ECO:0000313" key="3">
    <source>
        <dbReference type="Proteomes" id="UP001157733"/>
    </source>
</evidence>
<dbReference type="InterPro" id="IPR025474">
    <property type="entry name" value="DUF4325"/>
</dbReference>
<dbReference type="EMBL" id="OX336137">
    <property type="protein sequence ID" value="CAI2719113.1"/>
    <property type="molecule type" value="Genomic_DNA"/>
</dbReference>
<gene>
    <name evidence="2" type="ORF">NSPWAT_2257</name>
</gene>
<accession>A0ABM9HFV6</accession>
<dbReference type="Pfam" id="PF14213">
    <property type="entry name" value="DUF4325"/>
    <property type="match status" value="1"/>
</dbReference>
<dbReference type="RefSeq" id="WP_282011967.1">
    <property type="nucleotide sequence ID" value="NZ_OX336137.1"/>
</dbReference>
<dbReference type="Proteomes" id="UP001157733">
    <property type="component" value="Chromosome"/>
</dbReference>
<keyword evidence="3" id="KW-1185">Reference proteome</keyword>
<protein>
    <recommendedName>
        <fullName evidence="1">DUF4325 domain-containing protein</fullName>
    </recommendedName>
</protein>
<evidence type="ECO:0000313" key="2">
    <source>
        <dbReference type="EMBL" id="CAI2719113.1"/>
    </source>
</evidence>
<organism evidence="2 3">
    <name type="scientific">Nitrospina watsonii</name>
    <dbReference type="NCBI Taxonomy" id="1323948"/>
    <lineage>
        <taxon>Bacteria</taxon>
        <taxon>Pseudomonadati</taxon>
        <taxon>Nitrospinota/Tectimicrobiota group</taxon>
        <taxon>Nitrospinota</taxon>
        <taxon>Nitrospinia</taxon>
        <taxon>Nitrospinales</taxon>
        <taxon>Nitrospinaceae</taxon>
        <taxon>Nitrospina</taxon>
    </lineage>
</organism>
<evidence type="ECO:0000259" key="1">
    <source>
        <dbReference type="Pfam" id="PF14213"/>
    </source>
</evidence>
<proteinExistence type="predicted"/>
<sequence length="120" mass="13960">MEDELTINLYEYIGEDMLVGRTSMDGGNSAETLRQYILDNWDKYEKISLSFESVVKITRTFHDEAFAKLLETRTLEEFNQKVFFPDAKEAIVKEINQAFKLRLKIIASQKERESEEGLGL</sequence>
<reference evidence="2 3" key="1">
    <citation type="submission" date="2022-09" db="EMBL/GenBank/DDBJ databases">
        <authorList>
            <person name="Kop L."/>
        </authorList>
    </citation>
    <scope>NUCLEOTIDE SEQUENCE [LARGE SCALE GENOMIC DNA]</scope>
    <source>
        <strain evidence="2 3">347</strain>
    </source>
</reference>
<feature type="domain" description="DUF4325" evidence="1">
    <location>
        <begin position="29"/>
        <end position="83"/>
    </location>
</feature>
<name>A0ABM9HFV6_9BACT</name>